<evidence type="ECO:0000256" key="1">
    <source>
        <dbReference type="ARBA" id="ARBA00010835"/>
    </source>
</evidence>
<dbReference type="InterPro" id="IPR050057">
    <property type="entry name" value="Prokaryotic/Mito_RF"/>
</dbReference>
<dbReference type="InterPro" id="IPR005139">
    <property type="entry name" value="PCRF"/>
</dbReference>
<keyword evidence="3" id="KW-0648">Protein biosynthesis</keyword>
<gene>
    <name evidence="5" type="primary">106064478</name>
</gene>
<dbReference type="PANTHER" id="PTHR43804:SF7">
    <property type="entry name" value="LD18447P"/>
    <property type="match status" value="1"/>
</dbReference>
<dbReference type="Gene3D" id="3.30.160.20">
    <property type="match status" value="1"/>
</dbReference>
<dbReference type="FunFam" id="3.30.160.20:FF:000004">
    <property type="entry name" value="Peptide chain release factor 1"/>
    <property type="match status" value="1"/>
</dbReference>
<dbReference type="VEuPathDB" id="VectorBase:BGLB006656"/>
<dbReference type="Pfam" id="PF00472">
    <property type="entry name" value="RF-1"/>
    <property type="match status" value="1"/>
</dbReference>
<dbReference type="GO" id="GO:0003747">
    <property type="term" value="F:translation release factor activity"/>
    <property type="evidence" value="ECO:0007669"/>
    <property type="project" value="InterPro"/>
</dbReference>
<dbReference type="InterPro" id="IPR000352">
    <property type="entry name" value="Pep_chain_release_fac_I"/>
</dbReference>
<dbReference type="Pfam" id="PF03462">
    <property type="entry name" value="PCRF"/>
    <property type="match status" value="2"/>
</dbReference>
<sequence>MSLKYLNIERNVAECKEILELGDEELSILAKEELKELPHKLEEIEEEIKISLLPKDLDDDKNVIVEIRGAAGGDEANIFASKNVYKKLKYESGVHRVQRVPATENKGRVHTSTASVAVLPEATDVDVKINASDLRIDTYRASGAGGQHINVTDSAVRITHMPTGVVVSSQDGRSQHDNKEKAMRMLRSKIYETKKAEEAKKIHDIRTLAVGSGMRAEKIRTYNYPQNRLTDHRINLTLNKLDIVMEGNLDEIITSLMAFDQREMLEKSGI</sequence>
<keyword evidence="2" id="KW-0488">Methylation</keyword>
<evidence type="ECO:0000256" key="3">
    <source>
        <dbReference type="ARBA" id="ARBA00022917"/>
    </source>
</evidence>
<name>A0A2C9JR53_BIOGL</name>
<dbReference type="PANTHER" id="PTHR43804">
    <property type="entry name" value="LD18447P"/>
    <property type="match status" value="1"/>
</dbReference>
<evidence type="ECO:0000256" key="2">
    <source>
        <dbReference type="ARBA" id="ARBA00022481"/>
    </source>
</evidence>
<evidence type="ECO:0000259" key="4">
    <source>
        <dbReference type="PROSITE" id="PS00745"/>
    </source>
</evidence>
<dbReference type="Gene3D" id="3.30.70.1660">
    <property type="match status" value="1"/>
</dbReference>
<feature type="domain" description="Prokaryotic-type class I peptide chain release factors" evidence="4">
    <location>
        <begin position="140"/>
        <end position="156"/>
    </location>
</feature>
<dbReference type="SMART" id="SM00937">
    <property type="entry name" value="PCRF"/>
    <property type="match status" value="1"/>
</dbReference>
<evidence type="ECO:0000313" key="5">
    <source>
        <dbReference type="EnsemblMetazoa" id="BGLB006656-PB"/>
    </source>
</evidence>
<dbReference type="STRING" id="6526.A0A2C9JR53"/>
<dbReference type="GO" id="GO:0005737">
    <property type="term" value="C:cytoplasm"/>
    <property type="evidence" value="ECO:0007669"/>
    <property type="project" value="UniProtKB-ARBA"/>
</dbReference>
<dbReference type="Proteomes" id="UP000076420">
    <property type="component" value="Unassembled WGS sequence"/>
</dbReference>
<dbReference type="Gene3D" id="6.10.140.1950">
    <property type="match status" value="1"/>
</dbReference>
<dbReference type="PROSITE" id="PS00745">
    <property type="entry name" value="RF_PROK_I"/>
    <property type="match status" value="1"/>
</dbReference>
<organism evidence="5 6">
    <name type="scientific">Biomphalaria glabrata</name>
    <name type="common">Bloodfluke planorb</name>
    <name type="synonym">Freshwater snail</name>
    <dbReference type="NCBI Taxonomy" id="6526"/>
    <lineage>
        <taxon>Eukaryota</taxon>
        <taxon>Metazoa</taxon>
        <taxon>Spiralia</taxon>
        <taxon>Lophotrochozoa</taxon>
        <taxon>Mollusca</taxon>
        <taxon>Gastropoda</taxon>
        <taxon>Heterobranchia</taxon>
        <taxon>Euthyneura</taxon>
        <taxon>Panpulmonata</taxon>
        <taxon>Hygrophila</taxon>
        <taxon>Lymnaeoidea</taxon>
        <taxon>Planorbidae</taxon>
        <taxon>Biomphalaria</taxon>
    </lineage>
</organism>
<protein>
    <recommendedName>
        <fullName evidence="4">Prokaryotic-type class I peptide chain release factors domain-containing protein</fullName>
    </recommendedName>
</protein>
<dbReference type="AlphaFoldDB" id="A0A2C9JR53"/>
<evidence type="ECO:0000313" key="6">
    <source>
        <dbReference type="Proteomes" id="UP000076420"/>
    </source>
</evidence>
<dbReference type="SUPFAM" id="SSF75620">
    <property type="entry name" value="Release factor"/>
    <property type="match status" value="1"/>
</dbReference>
<accession>A0A2C9JR53</accession>
<reference evidence="5" key="1">
    <citation type="submission" date="2020-05" db="UniProtKB">
        <authorList>
            <consortium name="EnsemblMetazoa"/>
        </authorList>
    </citation>
    <scope>IDENTIFICATION</scope>
    <source>
        <strain evidence="5">BB02</strain>
    </source>
</reference>
<comment type="similarity">
    <text evidence="1">Belongs to the prokaryotic/mitochondrial release factor family.</text>
</comment>
<dbReference type="VEuPathDB" id="VectorBase:BGLAX_051464"/>
<proteinExistence type="inferred from homology"/>
<dbReference type="EnsemblMetazoa" id="BGLB006656-RB">
    <property type="protein sequence ID" value="BGLB006656-PB"/>
    <property type="gene ID" value="BGLB006656"/>
</dbReference>
<dbReference type="InterPro" id="IPR045853">
    <property type="entry name" value="Pep_chain_release_fac_I_sf"/>
</dbReference>